<dbReference type="Pfam" id="PF19127">
    <property type="entry name" value="Choline_bind_3"/>
    <property type="match status" value="1"/>
</dbReference>
<name>W0FQK4_9BACT</name>
<sequence>MMHRRKSAKVRRLLGRTLALAMILGSFMGTGLSAYAKEEIDRSITDSQGSEKKARRSVRIRENREDTAVAPQPKNCWRTVDGKVYFYDTEGNVERDAYRYGYYLKKDGSWDGEEAVPGWKEGATGWNFRLSGGTILKSTWKKINGIWYFFEKDGAMVSNRWLNDNGKWYYLGKDGAMATGWKKIGGKWYYFSDGAMKTGWLLYKNVWYFLKGSGDMATGWKKLKGTWYYFDTQGRMYSNAYIDRKYFVGENGAWDGLTIKDIPSEDSAVPPTENEEGSSSFTFHQDGWYVARLEVQVWDKNKEDYVWMYSDSCAKGQKTVLKIDTEKYEINRVGYQIWFFGWDNDYMNLPWANTDFATDFTLSGYGDYPEFDWK</sequence>
<protein>
    <submittedName>
        <fullName evidence="4">Surface protein pspA</fullName>
    </submittedName>
</protein>
<evidence type="ECO:0000256" key="1">
    <source>
        <dbReference type="ARBA" id="ARBA00022737"/>
    </source>
</evidence>
<dbReference type="AlphaFoldDB" id="W0FQK4"/>
<feature type="repeat" description="Cell wall-binding" evidence="2">
    <location>
        <begin position="217"/>
        <end position="236"/>
    </location>
</feature>
<evidence type="ECO:0000313" key="4">
    <source>
        <dbReference type="EMBL" id="AHF25280.1"/>
    </source>
</evidence>
<dbReference type="SUPFAM" id="SSF69360">
    <property type="entry name" value="Cell wall binding repeat"/>
    <property type="match status" value="1"/>
</dbReference>
<dbReference type="Pfam" id="PF01473">
    <property type="entry name" value="Choline_bind_1"/>
    <property type="match status" value="2"/>
</dbReference>
<dbReference type="PROSITE" id="PS51170">
    <property type="entry name" value="CW"/>
    <property type="match status" value="4"/>
</dbReference>
<feature type="repeat" description="Cell wall-binding" evidence="2">
    <location>
        <begin position="137"/>
        <end position="156"/>
    </location>
</feature>
<proteinExistence type="predicted"/>
<reference evidence="4" key="1">
    <citation type="journal article" date="2013" name="PLoS ONE">
        <title>Metagenomic insights into the carbohydrate-active enzymes carried by the microorganisms adhering to solid digesta in the rumen of cows.</title>
        <authorList>
            <person name="Wang L."/>
            <person name="Hatem A."/>
            <person name="Catalyurek U.V."/>
            <person name="Morrison M."/>
            <person name="Yu Z."/>
        </authorList>
    </citation>
    <scope>NUCLEOTIDE SEQUENCE</scope>
</reference>
<dbReference type="Pfam" id="PF19085">
    <property type="entry name" value="Choline_bind_2"/>
    <property type="match status" value="1"/>
</dbReference>
<feature type="compositionally biased region" description="Basic and acidic residues" evidence="3">
    <location>
        <begin position="43"/>
        <end position="52"/>
    </location>
</feature>
<organism evidence="4">
    <name type="scientific">uncultured bacterium Contig178</name>
    <dbReference type="NCBI Taxonomy" id="1393517"/>
    <lineage>
        <taxon>Bacteria</taxon>
        <taxon>environmental samples</taxon>
    </lineage>
</organism>
<dbReference type="Gene3D" id="2.10.270.10">
    <property type="entry name" value="Cholin Binding"/>
    <property type="match status" value="2"/>
</dbReference>
<evidence type="ECO:0000256" key="2">
    <source>
        <dbReference type="PROSITE-ProRule" id="PRU00591"/>
    </source>
</evidence>
<dbReference type="InterPro" id="IPR018337">
    <property type="entry name" value="Cell_wall/Cho-bd_repeat"/>
</dbReference>
<dbReference type="EMBL" id="KC246827">
    <property type="protein sequence ID" value="AHF25280.1"/>
    <property type="molecule type" value="Genomic_DNA"/>
</dbReference>
<keyword evidence="1" id="KW-0677">Repeat</keyword>
<accession>W0FQK4</accession>
<feature type="repeat" description="Cell wall-binding" evidence="2">
    <location>
        <begin position="178"/>
        <end position="197"/>
    </location>
</feature>
<feature type="region of interest" description="Disordered" evidence="3">
    <location>
        <begin position="43"/>
        <end position="65"/>
    </location>
</feature>
<feature type="repeat" description="Cell wall-binding" evidence="2">
    <location>
        <begin position="158"/>
        <end position="177"/>
    </location>
</feature>
<evidence type="ECO:0000256" key="3">
    <source>
        <dbReference type="SAM" id="MobiDB-lite"/>
    </source>
</evidence>